<proteinExistence type="predicted"/>
<comment type="caution">
    <text evidence="3">The sequence shown here is derived from an EMBL/GenBank/DDBJ whole genome shotgun (WGS) entry which is preliminary data.</text>
</comment>
<dbReference type="EMBL" id="WTPX01000053">
    <property type="protein sequence ID" value="NNJ25887.1"/>
    <property type="molecule type" value="Genomic_DNA"/>
</dbReference>
<keyword evidence="2" id="KW-0732">Signal</keyword>
<feature type="signal peptide" evidence="2">
    <location>
        <begin position="1"/>
        <end position="37"/>
    </location>
</feature>
<feature type="chain" id="PRO_5046796766" description="HEAT repeat domain-containing protein" evidence="2">
    <location>
        <begin position="38"/>
        <end position="483"/>
    </location>
</feature>
<name>A0ABX1VCM6_9PLAN</name>
<evidence type="ECO:0008006" key="5">
    <source>
        <dbReference type="Google" id="ProtNLM"/>
    </source>
</evidence>
<protein>
    <recommendedName>
        <fullName evidence="5">HEAT repeat domain-containing protein</fullName>
    </recommendedName>
</protein>
<gene>
    <name evidence="3" type="ORF">LzC2_19630</name>
</gene>
<keyword evidence="4" id="KW-1185">Reference proteome</keyword>
<feature type="compositionally biased region" description="Acidic residues" evidence="1">
    <location>
        <begin position="50"/>
        <end position="69"/>
    </location>
</feature>
<evidence type="ECO:0000256" key="1">
    <source>
        <dbReference type="SAM" id="MobiDB-lite"/>
    </source>
</evidence>
<organism evidence="3 4">
    <name type="scientific">Alienimonas chondri</name>
    <dbReference type="NCBI Taxonomy" id="2681879"/>
    <lineage>
        <taxon>Bacteria</taxon>
        <taxon>Pseudomonadati</taxon>
        <taxon>Planctomycetota</taxon>
        <taxon>Planctomycetia</taxon>
        <taxon>Planctomycetales</taxon>
        <taxon>Planctomycetaceae</taxon>
        <taxon>Alienimonas</taxon>
    </lineage>
</organism>
<reference evidence="3 4" key="1">
    <citation type="journal article" date="2020" name="Syst. Appl. Microbiol.">
        <title>Alienimonas chondri sp. nov., a novel planctomycete isolated from the biofilm of the red alga Chondrus crispus.</title>
        <authorList>
            <person name="Vitorino I."/>
            <person name="Albuquerque L."/>
            <person name="Wiegand S."/>
            <person name="Kallscheuer N."/>
            <person name="da Costa M.S."/>
            <person name="Lobo-da-Cunha A."/>
            <person name="Jogler C."/>
            <person name="Lage O.M."/>
        </authorList>
    </citation>
    <scope>NUCLEOTIDE SEQUENCE [LARGE SCALE GENOMIC DNA]</scope>
    <source>
        <strain evidence="3 4">LzC2</strain>
    </source>
</reference>
<accession>A0ABX1VCM6</accession>
<evidence type="ECO:0000313" key="4">
    <source>
        <dbReference type="Proteomes" id="UP000609651"/>
    </source>
</evidence>
<evidence type="ECO:0000313" key="3">
    <source>
        <dbReference type="EMBL" id="NNJ25887.1"/>
    </source>
</evidence>
<sequence length="483" mass="51091">MRRPSLRLPSPVRGVRSASISAVALGLLAVLTPAASARQDDAPPGPAEELGAEVEAEAEADAVPDEAAPDDAGPKTGPALPRGIQPPPAKPASFTTVTPLMSEAELEELGAAVLRARYRDALEAGPTNAANKEVIQNWAKWRVAQLAGMAPLPEVDEDEEEEDAEPPEPRTMVEDRAALDKVVTELLRDANNYIGPPRGGRNVESAKLATFPILVAELVKLKDNHLVLRTQAIKVLSRLEVAGDGGGASPFKRYGPGIAQLLEIYKATGDETPELAVKYQAAQAIAFVAENGRNVPGNLQFEAAKLFASDLAAHPEYPGWMQGGLATATARMNLREASLGTDLMTALTDESRPFEARTRAAAAIVRLPSVPADVKSALPKALEDLGRSMARSYNARPSTEHVENFRTLEFAFKPVAPSEADRLQSGAILSGTSVPSELLAAYGRLHPLVKHVAGQDFTTPVSRWTPIPADLLANAGVGADPAG</sequence>
<dbReference type="Proteomes" id="UP000609651">
    <property type="component" value="Unassembled WGS sequence"/>
</dbReference>
<evidence type="ECO:0000256" key="2">
    <source>
        <dbReference type="SAM" id="SignalP"/>
    </source>
</evidence>
<feature type="region of interest" description="Disordered" evidence="1">
    <location>
        <begin position="36"/>
        <end position="95"/>
    </location>
</feature>
<dbReference type="RefSeq" id="WP_171186349.1">
    <property type="nucleotide sequence ID" value="NZ_WTPX01000053.1"/>
</dbReference>